<dbReference type="PANTHER" id="PTHR31616">
    <property type="entry name" value="TREHALASE"/>
    <property type="match status" value="1"/>
</dbReference>
<evidence type="ECO:0000256" key="1">
    <source>
        <dbReference type="ARBA" id="ARBA00001863"/>
    </source>
</evidence>
<reference evidence="10" key="1">
    <citation type="submission" date="2020-05" db="EMBL/GenBank/DDBJ databases">
        <title>Phylogenomic resolution of chytrid fungi.</title>
        <authorList>
            <person name="Stajich J.E."/>
            <person name="Amses K."/>
            <person name="Simmons R."/>
            <person name="Seto K."/>
            <person name="Myers J."/>
            <person name="Bonds A."/>
            <person name="Quandt C.A."/>
            <person name="Barry K."/>
            <person name="Liu P."/>
            <person name="Grigoriev I."/>
            <person name="Longcore J.E."/>
            <person name="James T.Y."/>
        </authorList>
    </citation>
    <scope>NUCLEOTIDE SEQUENCE</scope>
    <source>
        <strain evidence="10">JEL0379</strain>
    </source>
</reference>
<evidence type="ECO:0000256" key="3">
    <source>
        <dbReference type="ARBA" id="ARBA00012593"/>
    </source>
</evidence>
<comment type="similarity">
    <text evidence="2">Belongs to the glycosyl hydrolase 15 family.</text>
</comment>
<feature type="domain" description="GH15-like" evidence="9">
    <location>
        <begin position="48"/>
        <end position="480"/>
    </location>
</feature>
<name>A0AAD5XJP0_9FUNG</name>
<evidence type="ECO:0000313" key="10">
    <source>
        <dbReference type="EMBL" id="KAJ3170836.1"/>
    </source>
</evidence>
<keyword evidence="5" id="KW-0119">Carbohydrate metabolism</keyword>
<feature type="signal peptide" evidence="8">
    <location>
        <begin position="1"/>
        <end position="18"/>
    </location>
</feature>
<comment type="catalytic activity">
    <reaction evidence="1">
        <text>Hydrolysis of terminal (1-&gt;4)-linked alpha-D-glucose residues successively from non-reducing ends of the chains with release of beta-D-glucose.</text>
        <dbReference type="EC" id="3.2.1.3"/>
    </reaction>
</comment>
<evidence type="ECO:0000256" key="6">
    <source>
        <dbReference type="ARBA" id="ARBA00023295"/>
    </source>
</evidence>
<dbReference type="SUPFAM" id="SSF48208">
    <property type="entry name" value="Six-hairpin glycosidases"/>
    <property type="match status" value="1"/>
</dbReference>
<sequence>MQLLYSLLLLFPLLAVLGSAVPTRHDYEDDDLDAWLARQTEFAVEGLLANISPEGTMRGVVVAATSRDHPNYWYHWTRDSALVMSVTNGLYVRSSAGTEASQLLQTRMLEFVTLARHLQFPPRNGAEGLGEPKFNVDGTTFTGPWGRPQNDGPALRALTIIQFAEEYLARGGDETLLRELLYPAHARWGIKPDLAFVASPTLGLGLGFDLWEEVKGHFFYTRTVQHAALVAGQRFAATMGDDDSWYWADLERARQHLEAALPNHWSRAHGHIIETLNWAGGVDNKASNLDAATLLAVLHTRRENGLFSPYSPEIQFTFLRLIDAFESLYPINGEKSDPVGDPLAPALGRYAEDVYDGYGKSAGNPWVLLTAAAAEYIYASITQWLKEGEITVAPSSARFINRVTGNHDDAPLCAFTIPQHDPTFRVLVSNATRFADSFLNRVRRHAPPDGRLSEQINRETGFMQGASDLTWSYASIVTANWAREEVKQQQATSSLFRQDNAPDNALPVAVQ</sequence>
<keyword evidence="6" id="KW-0326">Glycosidase</keyword>
<keyword evidence="8" id="KW-0732">Signal</keyword>
<dbReference type="Proteomes" id="UP001212152">
    <property type="component" value="Unassembled WGS sequence"/>
</dbReference>
<dbReference type="InterPro" id="IPR012341">
    <property type="entry name" value="6hp_glycosidase-like_sf"/>
</dbReference>
<gene>
    <name evidence="10" type="primary">GLA1_2</name>
    <name evidence="10" type="ORF">HDU87_008722</name>
</gene>
<evidence type="ECO:0000256" key="5">
    <source>
        <dbReference type="ARBA" id="ARBA00023277"/>
    </source>
</evidence>
<evidence type="ECO:0000259" key="9">
    <source>
        <dbReference type="Pfam" id="PF00723"/>
    </source>
</evidence>
<dbReference type="Pfam" id="PF00723">
    <property type="entry name" value="Glyco_hydro_15"/>
    <property type="match status" value="1"/>
</dbReference>
<dbReference type="EC" id="3.2.1.3" evidence="3"/>
<evidence type="ECO:0000256" key="4">
    <source>
        <dbReference type="ARBA" id="ARBA00022801"/>
    </source>
</evidence>
<dbReference type="GO" id="GO:0000272">
    <property type="term" value="P:polysaccharide catabolic process"/>
    <property type="evidence" value="ECO:0007669"/>
    <property type="project" value="UniProtKB-KW"/>
</dbReference>
<accession>A0AAD5XJP0</accession>
<evidence type="ECO:0000256" key="2">
    <source>
        <dbReference type="ARBA" id="ARBA00006188"/>
    </source>
</evidence>
<dbReference type="InterPro" id="IPR000165">
    <property type="entry name" value="Glucoamylase"/>
</dbReference>
<evidence type="ECO:0000256" key="7">
    <source>
        <dbReference type="ARBA" id="ARBA00023326"/>
    </source>
</evidence>
<dbReference type="GO" id="GO:0000324">
    <property type="term" value="C:fungal-type vacuole"/>
    <property type="evidence" value="ECO:0007669"/>
    <property type="project" value="TreeGrafter"/>
</dbReference>
<evidence type="ECO:0000313" key="11">
    <source>
        <dbReference type="Proteomes" id="UP001212152"/>
    </source>
</evidence>
<proteinExistence type="inferred from homology"/>
<dbReference type="PANTHER" id="PTHR31616:SF9">
    <property type="entry name" value="GLUCOAMYLASE, INTRACELLULAR SPORULATION-SPECIFIC"/>
    <property type="match status" value="1"/>
</dbReference>
<keyword evidence="4 10" id="KW-0378">Hydrolase</keyword>
<keyword evidence="7" id="KW-0624">Polysaccharide degradation</keyword>
<protein>
    <recommendedName>
        <fullName evidence="3">glucan 1,4-alpha-glucosidase</fullName>
        <ecNumber evidence="3">3.2.1.3</ecNumber>
    </recommendedName>
</protein>
<evidence type="ECO:0000256" key="8">
    <source>
        <dbReference type="SAM" id="SignalP"/>
    </source>
</evidence>
<keyword evidence="11" id="KW-1185">Reference proteome</keyword>
<feature type="chain" id="PRO_5041939325" description="glucan 1,4-alpha-glucosidase" evidence="8">
    <location>
        <begin position="19"/>
        <end position="511"/>
    </location>
</feature>
<dbReference type="Gene3D" id="1.50.10.10">
    <property type="match status" value="1"/>
</dbReference>
<dbReference type="InterPro" id="IPR011613">
    <property type="entry name" value="GH15-like"/>
</dbReference>
<comment type="caution">
    <text evidence="10">The sequence shown here is derived from an EMBL/GenBank/DDBJ whole genome shotgun (WGS) entry which is preliminary data.</text>
</comment>
<dbReference type="InterPro" id="IPR008928">
    <property type="entry name" value="6-hairpin_glycosidase_sf"/>
</dbReference>
<organism evidence="10 11">
    <name type="scientific">Geranomyces variabilis</name>
    <dbReference type="NCBI Taxonomy" id="109894"/>
    <lineage>
        <taxon>Eukaryota</taxon>
        <taxon>Fungi</taxon>
        <taxon>Fungi incertae sedis</taxon>
        <taxon>Chytridiomycota</taxon>
        <taxon>Chytridiomycota incertae sedis</taxon>
        <taxon>Chytridiomycetes</taxon>
        <taxon>Spizellomycetales</taxon>
        <taxon>Powellomycetaceae</taxon>
        <taxon>Geranomyces</taxon>
    </lineage>
</organism>
<dbReference type="AlphaFoldDB" id="A0AAD5XJP0"/>
<dbReference type="GO" id="GO:0004339">
    <property type="term" value="F:glucan 1,4-alpha-glucosidase activity"/>
    <property type="evidence" value="ECO:0007669"/>
    <property type="project" value="UniProtKB-EC"/>
</dbReference>
<dbReference type="EMBL" id="JADGJQ010000093">
    <property type="protein sequence ID" value="KAJ3170836.1"/>
    <property type="molecule type" value="Genomic_DNA"/>
</dbReference>
<dbReference type="PRINTS" id="PR00736">
    <property type="entry name" value="GLHYDRLASE15"/>
</dbReference>